<evidence type="ECO:0000256" key="2">
    <source>
        <dbReference type="SAM" id="SignalP"/>
    </source>
</evidence>
<feature type="signal peptide" evidence="2">
    <location>
        <begin position="1"/>
        <end position="31"/>
    </location>
</feature>
<dbReference type="OrthoDB" id="5481789at2"/>
<gene>
    <name evidence="3" type="ORF">CMC5_069210</name>
</gene>
<reference evidence="3 4" key="1">
    <citation type="submission" date="2015-07" db="EMBL/GenBank/DDBJ databases">
        <title>Genome analysis of myxobacterium Chondromyces crocatus Cm c5 reveals a high potential for natural compound synthesis and the genetic basis for the loss of fruiting body formation.</title>
        <authorList>
            <person name="Zaburannyi N."/>
            <person name="Bunk B."/>
            <person name="Maier J."/>
            <person name="Overmann J."/>
            <person name="Mueller R."/>
        </authorList>
    </citation>
    <scope>NUCLEOTIDE SEQUENCE [LARGE SCALE GENOMIC DNA]</scope>
    <source>
        <strain evidence="3 4">Cm c5</strain>
    </source>
</reference>
<dbReference type="AlphaFoldDB" id="A0A0K1EPF8"/>
<dbReference type="KEGG" id="ccro:CMC5_069210"/>
<feature type="chain" id="PRO_5005459796" evidence="2">
    <location>
        <begin position="32"/>
        <end position="858"/>
    </location>
</feature>
<dbReference type="RefSeq" id="WP_050434279.1">
    <property type="nucleotide sequence ID" value="NZ_CP012159.1"/>
</dbReference>
<evidence type="ECO:0000256" key="1">
    <source>
        <dbReference type="SAM" id="Phobius"/>
    </source>
</evidence>
<dbReference type="STRING" id="52.CMC5_069210"/>
<feature type="transmembrane region" description="Helical" evidence="1">
    <location>
        <begin position="831"/>
        <end position="852"/>
    </location>
</feature>
<accession>A0A0K1EPF8</accession>
<keyword evidence="2" id="KW-0732">Signal</keyword>
<dbReference type="EMBL" id="CP012159">
    <property type="protein sequence ID" value="AKT42694.1"/>
    <property type="molecule type" value="Genomic_DNA"/>
</dbReference>
<sequence>MFRTRFRHARLTWWTAAPLLVTSLLSLGGCAERPTASSVAVDEQRLIDFPGAIHVSTELALGTPSSGPAAGLQDRPAIAWNGDHYLLVWQDNRRGTIDLWATRVEADGTLTDPTGKLLIEDARNATVASDGTDFLVVYGRSITLAGSSDIDWVNLSVEVARVSASGVVLSETTIDGARAYHDHPASVAFDGANYVIAWPTIANWVERPVYHARVSPQGVVLGAGPVASATGYAAAVAFDGVNTLLVAGDAHQITARRIDPQGNFVDATPFPLSEINDDPDPPFYFYQVGVGCSGGLCTAIWGKDGIYETPPFPPSITASSIEARRITSQGKFVDASPLVLWQGDSILGAPQDLSVGFDGEDTLIVWESRQEADGDTAPTSIFTGRLTPQGTLSGVVQLADRVTIPGYHNALASGGPKPLVVWADQRDGYGMWTRKDVTGVFLGPSGPVGAPLLVTGAPEQRHPSVAFDGENFIVAWADGRAGQSGTALDIYAARVSPSAQVLDPQGILVSSAPLFFPTLWDAHPRVAFDGEKAVIGWLTCTSSMVYHECYRVASRFSRAGVPLDATPLNMKMEFQWPGSYHAPGMISGDGEVLVVDPDALAMTRIDQAGNMTFDFTPPDWTPYLEATSLPIASASDGASHLVVRVLPSGVEGARLALDGTPLDGGAWFPISPPGSAPVGATVAFDGVNHVAFWLDRAGLAPRLLATRITPDGTLVDTPPVVVAEHPGCDAVELDAQGAVHSGHRTLVAWKACGPNGSDLFGAALDGDLDVTPFNITNDAHPEHAPALAASGTTILATYSSFRKDAPLGAERLYGRVLTDVPPISVGCSMQGGIPAGSAAPLLGLGLLALLGVKRRRPR</sequence>
<evidence type="ECO:0000313" key="4">
    <source>
        <dbReference type="Proteomes" id="UP000067626"/>
    </source>
</evidence>
<protein>
    <submittedName>
        <fullName evidence="3">Uncharacterized protein</fullName>
    </submittedName>
</protein>
<proteinExistence type="predicted"/>
<dbReference type="Proteomes" id="UP000067626">
    <property type="component" value="Chromosome"/>
</dbReference>
<dbReference type="PROSITE" id="PS51257">
    <property type="entry name" value="PROKAR_LIPOPROTEIN"/>
    <property type="match status" value="1"/>
</dbReference>
<keyword evidence="1" id="KW-1133">Transmembrane helix</keyword>
<name>A0A0K1EPF8_CHOCO</name>
<keyword evidence="1" id="KW-0472">Membrane</keyword>
<organism evidence="3 4">
    <name type="scientific">Chondromyces crocatus</name>
    <dbReference type="NCBI Taxonomy" id="52"/>
    <lineage>
        <taxon>Bacteria</taxon>
        <taxon>Pseudomonadati</taxon>
        <taxon>Myxococcota</taxon>
        <taxon>Polyangia</taxon>
        <taxon>Polyangiales</taxon>
        <taxon>Polyangiaceae</taxon>
        <taxon>Chondromyces</taxon>
    </lineage>
</organism>
<keyword evidence="1" id="KW-0812">Transmembrane</keyword>
<keyword evidence="4" id="KW-1185">Reference proteome</keyword>
<evidence type="ECO:0000313" key="3">
    <source>
        <dbReference type="EMBL" id="AKT42694.1"/>
    </source>
</evidence>